<comment type="caution">
    <text evidence="2">The sequence shown here is derived from an EMBL/GenBank/DDBJ whole genome shotgun (WGS) entry which is preliminary data.</text>
</comment>
<dbReference type="RefSeq" id="WP_212191494.1">
    <property type="nucleotide sequence ID" value="NZ_JAGTAR010000019.1"/>
</dbReference>
<evidence type="ECO:0000313" key="2">
    <source>
        <dbReference type="EMBL" id="MBR8536465.1"/>
    </source>
</evidence>
<organism evidence="2 3">
    <name type="scientific">Carboxylicivirga sediminis</name>
    <dbReference type="NCBI Taxonomy" id="2006564"/>
    <lineage>
        <taxon>Bacteria</taxon>
        <taxon>Pseudomonadati</taxon>
        <taxon>Bacteroidota</taxon>
        <taxon>Bacteroidia</taxon>
        <taxon>Marinilabiliales</taxon>
        <taxon>Marinilabiliaceae</taxon>
        <taxon>Carboxylicivirga</taxon>
    </lineage>
</organism>
<dbReference type="EMBL" id="JAGTAR010000019">
    <property type="protein sequence ID" value="MBR8536465.1"/>
    <property type="molecule type" value="Genomic_DNA"/>
</dbReference>
<dbReference type="Proteomes" id="UP000679220">
    <property type="component" value="Unassembled WGS sequence"/>
</dbReference>
<proteinExistence type="predicted"/>
<protein>
    <recommendedName>
        <fullName evidence="4">Lipoprotein</fullName>
    </recommendedName>
</protein>
<keyword evidence="1" id="KW-0732">Signal</keyword>
<evidence type="ECO:0000313" key="3">
    <source>
        <dbReference type="Proteomes" id="UP000679220"/>
    </source>
</evidence>
<accession>A0A941F712</accession>
<evidence type="ECO:0000256" key="1">
    <source>
        <dbReference type="SAM" id="SignalP"/>
    </source>
</evidence>
<keyword evidence="3" id="KW-1185">Reference proteome</keyword>
<name>A0A941F712_9BACT</name>
<gene>
    <name evidence="2" type="ORF">KDU71_12905</name>
</gene>
<reference evidence="2" key="1">
    <citation type="journal article" date="2018" name="Int. J. Syst. Evol. Microbiol.">
        <title>Carboxylicivirga sediminis sp. nov., isolated from coastal sediment.</title>
        <authorList>
            <person name="Wang F.Q."/>
            <person name="Ren L.H."/>
            <person name="Zou R.J."/>
            <person name="Sun Y.Z."/>
            <person name="Liu X.J."/>
            <person name="Jiang F."/>
            <person name="Liu L.J."/>
        </authorList>
    </citation>
    <scope>NUCLEOTIDE SEQUENCE</scope>
    <source>
        <strain evidence="2">JR1</strain>
    </source>
</reference>
<evidence type="ECO:0008006" key="4">
    <source>
        <dbReference type="Google" id="ProtNLM"/>
    </source>
</evidence>
<sequence length="212" mass="24688">MNCNTLPQRLVLLHLLAVLLTSCASSSITSIVKSPAQRPYSSMMLVFTTGNNFKGFTEENYYNNVRGNFNDISYLKFRKQLEKSLERNISPGGFPRIIKSTEAFLPDEDYTYEQFKNQLKRSGCEAILVINLDDYWTSSKYVTTYYENSSVTNEREEPNSSYNVYLYDVNDLDNYKWISEIVVNGVYAGYDTLNNYFSRRVANRLRKDHFIH</sequence>
<dbReference type="AlphaFoldDB" id="A0A941F712"/>
<feature type="chain" id="PRO_5037336106" description="Lipoprotein" evidence="1">
    <location>
        <begin position="25"/>
        <end position="212"/>
    </location>
</feature>
<reference evidence="2" key="2">
    <citation type="submission" date="2021-04" db="EMBL/GenBank/DDBJ databases">
        <authorList>
            <person name="Zhang T."/>
            <person name="Zhang Y."/>
            <person name="Lu D."/>
            <person name="Zuo D."/>
            <person name="Du Z."/>
        </authorList>
    </citation>
    <scope>NUCLEOTIDE SEQUENCE</scope>
    <source>
        <strain evidence="2">JR1</strain>
    </source>
</reference>
<feature type="signal peptide" evidence="1">
    <location>
        <begin position="1"/>
        <end position="24"/>
    </location>
</feature>